<protein>
    <recommendedName>
        <fullName evidence="1">Putative Se/S carrier protein-like domain-containing protein</fullName>
    </recommendedName>
</protein>
<reference evidence="2 3" key="1">
    <citation type="submission" date="2018-03" db="EMBL/GenBank/DDBJ databases">
        <authorList>
            <person name="Gulvik C.A."/>
        </authorList>
    </citation>
    <scope>NUCLEOTIDE SEQUENCE [LARGE SCALE GENOMIC DNA]</scope>
    <source>
        <strain evidence="2 3">JCM 31581</strain>
    </source>
</reference>
<organism evidence="2 3">
    <name type="scientific">Vagococcus humatus</name>
    <dbReference type="NCBI Taxonomy" id="1889241"/>
    <lineage>
        <taxon>Bacteria</taxon>
        <taxon>Bacillati</taxon>
        <taxon>Bacillota</taxon>
        <taxon>Bacilli</taxon>
        <taxon>Lactobacillales</taxon>
        <taxon>Enterococcaceae</taxon>
        <taxon>Vagococcus</taxon>
    </lineage>
</organism>
<dbReference type="InterPro" id="IPR021778">
    <property type="entry name" value="Se/S_carrier-like"/>
</dbReference>
<accession>A0A3S0AF39</accession>
<evidence type="ECO:0000313" key="3">
    <source>
        <dbReference type="Proteomes" id="UP000277864"/>
    </source>
</evidence>
<dbReference type="OrthoDB" id="2187432at2"/>
<dbReference type="EMBL" id="PXZH01000001">
    <property type="protein sequence ID" value="RST90168.1"/>
    <property type="molecule type" value="Genomic_DNA"/>
</dbReference>
<name>A0A3S0AF39_9ENTE</name>
<dbReference type="AlphaFoldDB" id="A0A3S0AF39"/>
<comment type="caution">
    <text evidence="2">The sequence shown here is derived from an EMBL/GenBank/DDBJ whole genome shotgun (WGS) entry which is preliminary data.</text>
</comment>
<dbReference type="RefSeq" id="WP_125942781.1">
    <property type="nucleotide sequence ID" value="NZ_PXZH01000001.1"/>
</dbReference>
<evidence type="ECO:0000259" key="1">
    <source>
        <dbReference type="Pfam" id="PF11823"/>
    </source>
</evidence>
<feature type="domain" description="Putative Se/S carrier protein-like" evidence="1">
    <location>
        <begin position="2"/>
        <end position="70"/>
    </location>
</feature>
<evidence type="ECO:0000313" key="2">
    <source>
        <dbReference type="EMBL" id="RST90168.1"/>
    </source>
</evidence>
<dbReference type="Proteomes" id="UP000277864">
    <property type="component" value="Unassembled WGS sequence"/>
</dbReference>
<sequence length="87" mass="10001">MEYLLVFDSTHQAITMETRVKEAGLLKARLIPTPETITASCGLSLKFQATDIEQINDFLQQERFTKTAYYRIVTDGLQKTFEPLEDK</sequence>
<gene>
    <name evidence="2" type="ORF">C7P63_03575</name>
</gene>
<dbReference type="Pfam" id="PF11823">
    <property type="entry name" value="Se_S_carrier"/>
    <property type="match status" value="1"/>
</dbReference>
<proteinExistence type="predicted"/>
<keyword evidence="3" id="KW-1185">Reference proteome</keyword>